<evidence type="ECO:0000313" key="15">
    <source>
        <dbReference type="Proteomes" id="UP001156682"/>
    </source>
</evidence>
<evidence type="ECO:0000256" key="2">
    <source>
        <dbReference type="ARBA" id="ARBA00022552"/>
    </source>
</evidence>
<reference evidence="15" key="1">
    <citation type="journal article" date="2019" name="Int. J. Syst. Evol. Microbiol.">
        <title>The Global Catalogue of Microorganisms (GCM) 10K type strain sequencing project: providing services to taxonomists for standard genome sequencing and annotation.</title>
        <authorList>
            <consortium name="The Broad Institute Genomics Platform"/>
            <consortium name="The Broad Institute Genome Sequencing Center for Infectious Disease"/>
            <person name="Wu L."/>
            <person name="Ma J."/>
        </authorList>
    </citation>
    <scope>NUCLEOTIDE SEQUENCE [LARGE SCALE GENOMIC DNA]</scope>
    <source>
        <strain evidence="15">NBRC 100033</strain>
    </source>
</reference>
<comment type="function">
    <text evidence="9">Catalyzes the formation of 5-methyl-uridine at position 1939 (m5U1939) in 23S rRNA.</text>
</comment>
<dbReference type="PROSITE" id="PS01230">
    <property type="entry name" value="TRMA_1"/>
    <property type="match status" value="1"/>
</dbReference>
<dbReference type="CDD" id="cd02440">
    <property type="entry name" value="AdoMet_MTases"/>
    <property type="match status" value="1"/>
</dbReference>
<dbReference type="SUPFAM" id="SSF53335">
    <property type="entry name" value="S-adenosyl-L-methionine-dependent methyltransferases"/>
    <property type="match status" value="1"/>
</dbReference>
<keyword evidence="4 9" id="KW-0808">Transferase</keyword>
<feature type="region of interest" description="Disordered" evidence="12">
    <location>
        <begin position="1"/>
        <end position="29"/>
    </location>
</feature>
<evidence type="ECO:0000256" key="12">
    <source>
        <dbReference type="SAM" id="MobiDB-lite"/>
    </source>
</evidence>
<evidence type="ECO:0000256" key="8">
    <source>
        <dbReference type="ARBA" id="ARBA00023014"/>
    </source>
</evidence>
<dbReference type="EC" id="2.1.1.190" evidence="9"/>
<dbReference type="Gene3D" id="2.40.50.1070">
    <property type="match status" value="1"/>
</dbReference>
<dbReference type="Pfam" id="PF01938">
    <property type="entry name" value="TRAM"/>
    <property type="match status" value="1"/>
</dbReference>
<dbReference type="SUPFAM" id="SSF50249">
    <property type="entry name" value="Nucleic acid-binding proteins"/>
    <property type="match status" value="1"/>
</dbReference>
<feature type="domain" description="TRAM" evidence="13">
    <location>
        <begin position="27"/>
        <end position="87"/>
    </location>
</feature>
<dbReference type="Gene3D" id="2.40.50.140">
    <property type="entry name" value="Nucleic acid-binding proteins"/>
    <property type="match status" value="1"/>
</dbReference>
<organism evidence="14 15">
    <name type="scientific">Marinospirillum insulare</name>
    <dbReference type="NCBI Taxonomy" id="217169"/>
    <lineage>
        <taxon>Bacteria</taxon>
        <taxon>Pseudomonadati</taxon>
        <taxon>Pseudomonadota</taxon>
        <taxon>Gammaproteobacteria</taxon>
        <taxon>Oceanospirillales</taxon>
        <taxon>Oceanospirillaceae</taxon>
        <taxon>Marinospirillum</taxon>
    </lineage>
</organism>
<dbReference type="InterPro" id="IPR030390">
    <property type="entry name" value="MeTrfase_TrmA_AS"/>
</dbReference>
<keyword evidence="3 9" id="KW-0489">Methyltransferase</keyword>
<keyword evidence="6 9" id="KW-0479">Metal-binding</keyword>
<evidence type="ECO:0000313" key="14">
    <source>
        <dbReference type="EMBL" id="GLR62726.1"/>
    </source>
</evidence>
<keyword evidence="15" id="KW-1185">Reference proteome</keyword>
<dbReference type="InterPro" id="IPR012340">
    <property type="entry name" value="NA-bd_OB-fold"/>
</dbReference>
<feature type="binding site" evidence="9 10">
    <location>
        <position position="300"/>
    </location>
    <ligand>
        <name>S-adenosyl-L-methionine</name>
        <dbReference type="ChEBI" id="CHEBI:59789"/>
    </ligand>
</feature>
<evidence type="ECO:0000256" key="4">
    <source>
        <dbReference type="ARBA" id="ARBA00022679"/>
    </source>
</evidence>
<dbReference type="Gene3D" id="3.40.50.150">
    <property type="entry name" value="Vaccinia Virus protein VP39"/>
    <property type="match status" value="1"/>
</dbReference>
<feature type="binding site" evidence="9">
    <location>
        <position position="100"/>
    </location>
    <ligand>
        <name>[4Fe-4S] cluster</name>
        <dbReference type="ChEBI" id="CHEBI:49883"/>
    </ligand>
</feature>
<evidence type="ECO:0000256" key="5">
    <source>
        <dbReference type="ARBA" id="ARBA00022691"/>
    </source>
</evidence>
<feature type="binding site" evidence="9 10">
    <location>
        <position position="329"/>
    </location>
    <ligand>
        <name>S-adenosyl-L-methionine</name>
        <dbReference type="ChEBI" id="CHEBI:59789"/>
    </ligand>
</feature>
<keyword evidence="5 9" id="KW-0949">S-adenosyl-L-methionine</keyword>
<gene>
    <name evidence="9 14" type="primary">rlmD</name>
    <name evidence="14" type="ORF">GCM10007878_01610</name>
</gene>
<comment type="caution">
    <text evidence="14">The sequence shown here is derived from an EMBL/GenBank/DDBJ whole genome shotgun (WGS) entry which is preliminary data.</text>
</comment>
<dbReference type="PROSITE" id="PS01231">
    <property type="entry name" value="TRMA_2"/>
    <property type="match status" value="1"/>
</dbReference>
<feature type="binding site" evidence="9">
    <location>
        <position position="106"/>
    </location>
    <ligand>
        <name>[4Fe-4S] cluster</name>
        <dbReference type="ChEBI" id="CHEBI:49883"/>
    </ligand>
</feature>
<comment type="similarity">
    <text evidence="9">Belongs to the class I-like SAM-binding methyltransferase superfamily. RNA M5U methyltransferase family. RlmD subfamily.</text>
</comment>
<dbReference type="PROSITE" id="PS50926">
    <property type="entry name" value="TRAM"/>
    <property type="match status" value="1"/>
</dbReference>
<feature type="binding site" evidence="9">
    <location>
        <position position="183"/>
    </location>
    <ligand>
        <name>[4Fe-4S] cluster</name>
        <dbReference type="ChEBI" id="CHEBI:49883"/>
    </ligand>
</feature>
<proteinExistence type="inferred from homology"/>
<evidence type="ECO:0000256" key="10">
    <source>
        <dbReference type="PROSITE-ProRule" id="PRU01024"/>
    </source>
</evidence>
<keyword evidence="1 9" id="KW-0004">4Fe-4S</keyword>
<evidence type="ECO:0000259" key="13">
    <source>
        <dbReference type="PROSITE" id="PS50926"/>
    </source>
</evidence>
<dbReference type="NCBIfam" id="NF009639">
    <property type="entry name" value="PRK13168.1"/>
    <property type="match status" value="1"/>
</dbReference>
<evidence type="ECO:0000256" key="6">
    <source>
        <dbReference type="ARBA" id="ARBA00022723"/>
    </source>
</evidence>
<accession>A0ABQ5ZTG6</accession>
<evidence type="ECO:0000256" key="9">
    <source>
        <dbReference type="HAMAP-Rule" id="MF_01010"/>
    </source>
</evidence>
<evidence type="ECO:0000256" key="7">
    <source>
        <dbReference type="ARBA" id="ARBA00023004"/>
    </source>
</evidence>
<dbReference type="HAMAP" id="MF_01010">
    <property type="entry name" value="23SrRNA_methyltr_RlmD"/>
    <property type="match status" value="1"/>
</dbReference>
<comment type="catalytic activity">
    <reaction evidence="9">
        <text>uridine(1939) in 23S rRNA + S-adenosyl-L-methionine = 5-methyluridine(1939) in 23S rRNA + S-adenosyl-L-homocysteine + H(+)</text>
        <dbReference type="Rhea" id="RHEA:42908"/>
        <dbReference type="Rhea" id="RHEA-COMP:10278"/>
        <dbReference type="Rhea" id="RHEA-COMP:10279"/>
        <dbReference type="ChEBI" id="CHEBI:15378"/>
        <dbReference type="ChEBI" id="CHEBI:57856"/>
        <dbReference type="ChEBI" id="CHEBI:59789"/>
        <dbReference type="ChEBI" id="CHEBI:65315"/>
        <dbReference type="ChEBI" id="CHEBI:74447"/>
        <dbReference type="EC" id="2.1.1.190"/>
    </reaction>
</comment>
<keyword evidence="7 9" id="KW-0408">Iron</keyword>
<dbReference type="InterPro" id="IPR030391">
    <property type="entry name" value="MeTrfase_TrmA_CS"/>
</dbReference>
<dbReference type="InterPro" id="IPR002792">
    <property type="entry name" value="TRAM_dom"/>
</dbReference>
<evidence type="ECO:0000256" key="11">
    <source>
        <dbReference type="PROSITE-ProRule" id="PRU10015"/>
    </source>
</evidence>
<dbReference type="Pfam" id="PF05958">
    <property type="entry name" value="tRNA_U5-meth_tr"/>
    <property type="match status" value="1"/>
</dbReference>
<feature type="binding site" evidence="9">
    <location>
        <position position="109"/>
    </location>
    <ligand>
        <name>[4Fe-4S] cluster</name>
        <dbReference type="ChEBI" id="CHEBI:49883"/>
    </ligand>
</feature>
<feature type="binding site" evidence="9 10">
    <location>
        <position position="350"/>
    </location>
    <ligand>
        <name>S-adenosyl-L-methionine</name>
        <dbReference type="ChEBI" id="CHEBI:59789"/>
    </ligand>
</feature>
<feature type="binding site" evidence="9">
    <location>
        <position position="377"/>
    </location>
    <ligand>
        <name>S-adenosyl-L-methionine</name>
        <dbReference type="ChEBI" id="CHEBI:59789"/>
    </ligand>
</feature>
<keyword evidence="2 9" id="KW-0698">rRNA processing</keyword>
<dbReference type="PROSITE" id="PS51687">
    <property type="entry name" value="SAM_MT_RNA_M5U"/>
    <property type="match status" value="1"/>
</dbReference>
<feature type="active site" evidence="11">
    <location>
        <position position="427"/>
    </location>
</feature>
<dbReference type="InterPro" id="IPR029063">
    <property type="entry name" value="SAM-dependent_MTases_sf"/>
</dbReference>
<feature type="compositionally biased region" description="Basic residues" evidence="12">
    <location>
        <begin position="1"/>
        <end position="18"/>
    </location>
</feature>
<dbReference type="RefSeq" id="WP_051610154.1">
    <property type="nucleotide sequence ID" value="NZ_BSOR01000001.1"/>
</dbReference>
<dbReference type="Proteomes" id="UP001156682">
    <property type="component" value="Unassembled WGS sequence"/>
</dbReference>
<feature type="binding site" evidence="9 10">
    <location>
        <position position="401"/>
    </location>
    <ligand>
        <name>S-adenosyl-L-methionine</name>
        <dbReference type="ChEBI" id="CHEBI:59789"/>
    </ligand>
</feature>
<feature type="binding site" evidence="9">
    <location>
        <position position="334"/>
    </location>
    <ligand>
        <name>S-adenosyl-L-methionine</name>
        <dbReference type="ChEBI" id="CHEBI:59789"/>
    </ligand>
</feature>
<evidence type="ECO:0000256" key="3">
    <source>
        <dbReference type="ARBA" id="ARBA00022603"/>
    </source>
</evidence>
<dbReference type="InterPro" id="IPR001566">
    <property type="entry name" value="23S_rRNA_MeTrfase_RlmD"/>
</dbReference>
<evidence type="ECO:0000256" key="1">
    <source>
        <dbReference type="ARBA" id="ARBA00022485"/>
    </source>
</evidence>
<protein>
    <recommendedName>
        <fullName evidence="9">23S rRNA (uracil(1939)-C(5))-methyltransferase RlmD</fullName>
        <ecNumber evidence="9">2.1.1.190</ecNumber>
    </recommendedName>
    <alternativeName>
        <fullName evidence="9">23S rRNA(m5U1939)-methyltransferase</fullName>
    </alternativeName>
</protein>
<dbReference type="PANTHER" id="PTHR11061:SF49">
    <property type="entry name" value="23S RRNA (URACIL(1939)-C(5))-METHYLTRANSFERASE RLMD"/>
    <property type="match status" value="1"/>
</dbReference>
<keyword evidence="8 9" id="KW-0411">Iron-sulfur</keyword>
<dbReference type="InterPro" id="IPR010280">
    <property type="entry name" value="U5_MeTrfase_fam"/>
</dbReference>
<sequence length="470" mass="52221">MSLFAKPRKNSAKAKTPAKKPQLPKNPTIQDENLAGMAILRLSHEGRGVGRNAAGKTVFVEGALPGERVTYKVRFTRSRYDEAVLDKVLQPSPQRQEPKCEHYGVCGGCNLQHLQTAAQVAFKQSLVAELMQQPEETFQPAITSQPFSYRRKARLGIKWRKDGSLLLGFREKSSAFITNILHCPILTEKLQPLLPALHNFLPRLEGKKHLGHIELVAGENQIGVLVRLLRPLARLTHNDQGLWQTWAKEQGILLLLQDEEGFHSLDIETDADLDNQNTSSLFSYPLEDQTLFFAGNDFVQVNAAVNEQMVHQALSWLDLQGNEKVLDLFCGFGNFTLPLAKQTSQLVGVEGSPSLVARAKANAKHNQLTNTQFISADLNLPLKQQAWLTEDNNSWDVVLLDPPRAGAEAICQQIGKLDVKKLLYISCNPATLARDSALLLQAGFELSKLGIMDMFPQTAHVESMALFVQP</sequence>
<dbReference type="PANTHER" id="PTHR11061">
    <property type="entry name" value="RNA M5U METHYLTRANSFERASE"/>
    <property type="match status" value="1"/>
</dbReference>
<dbReference type="NCBIfam" id="TIGR00479">
    <property type="entry name" value="rumA"/>
    <property type="match status" value="1"/>
</dbReference>
<name>A0ABQ5ZTG6_9GAMM</name>
<feature type="active site" description="Nucleophile" evidence="9 10">
    <location>
        <position position="427"/>
    </location>
</feature>
<dbReference type="EMBL" id="BSOR01000001">
    <property type="protein sequence ID" value="GLR62726.1"/>
    <property type="molecule type" value="Genomic_DNA"/>
</dbReference>